<dbReference type="RefSeq" id="WP_075119345.1">
    <property type="nucleotide sequence ID" value="NZ_MSCT01000009.1"/>
</dbReference>
<evidence type="ECO:0000256" key="2">
    <source>
        <dbReference type="ARBA" id="ARBA00023115"/>
    </source>
</evidence>
<feature type="active site" description="Amidino-cysteine intermediate" evidence="3">
    <location>
        <position position="358"/>
    </location>
</feature>
<dbReference type="UniPathway" id="UPA00534">
    <property type="reaction ID" value="UER00285"/>
</dbReference>
<dbReference type="EC" id="3.5.3.12" evidence="3"/>
<keyword evidence="1 3" id="KW-0378">Hydrolase</keyword>
<dbReference type="AlphaFoldDB" id="A0A1Q8ESG0"/>
<dbReference type="PANTHER" id="PTHR31377:SF0">
    <property type="entry name" value="AGMATINE DEIMINASE-RELATED"/>
    <property type="match status" value="1"/>
</dbReference>
<dbReference type="Proteomes" id="UP000185578">
    <property type="component" value="Unassembled WGS sequence"/>
</dbReference>
<name>A0A1Q8ESG0_9PSED</name>
<proteinExistence type="inferred from homology"/>
<comment type="similarity">
    <text evidence="3">Belongs to the agmatine deiminase family.</text>
</comment>
<evidence type="ECO:0000256" key="3">
    <source>
        <dbReference type="HAMAP-Rule" id="MF_01841"/>
    </source>
</evidence>
<evidence type="ECO:0000313" key="5">
    <source>
        <dbReference type="Proteomes" id="UP000185578"/>
    </source>
</evidence>
<comment type="caution">
    <text evidence="4">The sequence shown here is derived from an EMBL/GenBank/DDBJ whole genome shotgun (WGS) entry which is preliminary data.</text>
</comment>
<dbReference type="InterPro" id="IPR007466">
    <property type="entry name" value="Peptidyl-Arg-deiminase_porph"/>
</dbReference>
<comment type="pathway">
    <text evidence="3">Amine and polyamine biosynthesis; putrescine biosynthesis via agmatine pathway; N-carbamoylputrescine from agmatine: step 1/1.</text>
</comment>
<sequence>MARLLDTTPKHDGFRLPGEFETKAGCWLGWPERTDVWRNGAKPAQKVWVQIVSAIAQSEPVTVCASAAQFANARRLLPAQVRVVEMTCNDTWFRDSGPCFVVNDYSGEVRGVDFEFNAYGGLDGGLYYPWDKDDQIAAKILEIENLDRYRAPLIAELGGIQSDGQGSLLTTEQCLLNRNRNQHLGKAEVTRRLTDYLGAEQVIWLPRGCKFDETDGHVDDLACFVRPGEVVLQWTDNRDDPQWEIYQEAYDILRSTRDSRGRELIVHKLPQPDVLEWTAAEAEGLDQLDSTHERRAGTRICASYINYYAGNRSIVVPLFGDRNDQTALATLAELFPRHRIVGIDNSREILLGGGNVACITMPQYAAPRRNGAEG</sequence>
<dbReference type="NCBIfam" id="NF010070">
    <property type="entry name" value="PRK13551.1"/>
    <property type="match status" value="1"/>
</dbReference>
<dbReference type="InterPro" id="IPR017754">
    <property type="entry name" value="Agmatine_deiminase"/>
</dbReference>
<comment type="subunit">
    <text evidence="3">Homodimer.</text>
</comment>
<dbReference type="PANTHER" id="PTHR31377">
    <property type="entry name" value="AGMATINE DEIMINASE-RELATED"/>
    <property type="match status" value="1"/>
</dbReference>
<evidence type="ECO:0000313" key="4">
    <source>
        <dbReference type="EMBL" id="OLF54724.1"/>
    </source>
</evidence>
<comment type="catalytic activity">
    <reaction evidence="3">
        <text>agmatine + H2O = N-carbamoylputrescine + NH4(+)</text>
        <dbReference type="Rhea" id="RHEA:18037"/>
        <dbReference type="ChEBI" id="CHEBI:15377"/>
        <dbReference type="ChEBI" id="CHEBI:28938"/>
        <dbReference type="ChEBI" id="CHEBI:58145"/>
        <dbReference type="ChEBI" id="CHEBI:58318"/>
        <dbReference type="EC" id="3.5.3.12"/>
    </reaction>
</comment>
<dbReference type="Gene3D" id="3.75.10.10">
    <property type="entry name" value="L-arginine/glycine Amidinotransferase, Chain A"/>
    <property type="match status" value="1"/>
</dbReference>
<accession>A0A1Q8ESG0</accession>
<dbReference type="SUPFAM" id="SSF55909">
    <property type="entry name" value="Pentein"/>
    <property type="match status" value="1"/>
</dbReference>
<comment type="function">
    <text evidence="3">Mediates the hydrolysis of agmatine into N-carbamoylputrescine in the arginine decarboxylase (ADC) pathway of putrescine biosynthesis, a basic polyamine.</text>
</comment>
<dbReference type="EMBL" id="MSCT01000009">
    <property type="protein sequence ID" value="OLF54724.1"/>
    <property type="molecule type" value="Genomic_DNA"/>
</dbReference>
<organism evidence="4 5">
    <name type="scientific">Pseudomonas chlororaphis</name>
    <dbReference type="NCBI Taxonomy" id="587753"/>
    <lineage>
        <taxon>Bacteria</taxon>
        <taxon>Pseudomonadati</taxon>
        <taxon>Pseudomonadota</taxon>
        <taxon>Gammaproteobacteria</taxon>
        <taxon>Pseudomonadales</taxon>
        <taxon>Pseudomonadaceae</taxon>
        <taxon>Pseudomonas</taxon>
    </lineage>
</organism>
<dbReference type="GO" id="GO:0047632">
    <property type="term" value="F:agmatine deiminase activity"/>
    <property type="evidence" value="ECO:0007669"/>
    <property type="project" value="UniProtKB-UniRule"/>
</dbReference>
<dbReference type="NCBIfam" id="TIGR03380">
    <property type="entry name" value="agmatine_aguA"/>
    <property type="match status" value="1"/>
</dbReference>
<dbReference type="HAMAP" id="MF_01841">
    <property type="entry name" value="Agmatine_deimin"/>
    <property type="match status" value="1"/>
</dbReference>
<dbReference type="OrthoDB" id="9808013at2"/>
<protein>
    <recommendedName>
        <fullName evidence="3">Agmatine deiminase</fullName>
        <ecNumber evidence="3">3.5.3.12</ecNumber>
    </recommendedName>
    <alternativeName>
        <fullName evidence="3">Agmatine iminohydrolase</fullName>
    </alternativeName>
</protein>
<dbReference type="Pfam" id="PF04371">
    <property type="entry name" value="PAD_porph"/>
    <property type="match status" value="1"/>
</dbReference>
<reference evidence="4 5" key="1">
    <citation type="submission" date="2016-12" db="EMBL/GenBank/DDBJ databases">
        <authorList>
            <person name="Song W.-J."/>
            <person name="Kurnit D.M."/>
        </authorList>
    </citation>
    <scope>NUCLEOTIDE SEQUENCE [LARGE SCALE GENOMIC DNA]</scope>
    <source>
        <strain evidence="4 5">PCL1601</strain>
    </source>
</reference>
<keyword evidence="2 3" id="KW-0620">Polyamine biosynthesis</keyword>
<evidence type="ECO:0000256" key="1">
    <source>
        <dbReference type="ARBA" id="ARBA00022801"/>
    </source>
</evidence>
<dbReference type="GO" id="GO:0033388">
    <property type="term" value="P:putrescine biosynthetic process from arginine"/>
    <property type="evidence" value="ECO:0007669"/>
    <property type="project" value="UniProtKB-UniRule"/>
</dbReference>
<gene>
    <name evidence="3" type="primary">aguA</name>
    <name evidence="4" type="ORF">BTN82_12095</name>
</gene>
<dbReference type="GO" id="GO:0004668">
    <property type="term" value="F:protein-arginine deiminase activity"/>
    <property type="evidence" value="ECO:0007669"/>
    <property type="project" value="InterPro"/>
</dbReference>